<keyword evidence="1" id="KW-0812">Transmembrane</keyword>
<evidence type="ECO:0000313" key="2">
    <source>
        <dbReference type="EMBL" id="ETO28467.1"/>
    </source>
</evidence>
<dbReference type="Proteomes" id="UP000023152">
    <property type="component" value="Unassembled WGS sequence"/>
</dbReference>
<keyword evidence="3" id="KW-1185">Reference proteome</keyword>
<keyword evidence="1" id="KW-0472">Membrane</keyword>
<comment type="caution">
    <text evidence="2">The sequence shown here is derived from an EMBL/GenBank/DDBJ whole genome shotgun (WGS) entry which is preliminary data.</text>
</comment>
<reference evidence="2 3" key="1">
    <citation type="journal article" date="2013" name="Curr. Biol.">
        <title>The Genome of the Foraminiferan Reticulomyxa filosa.</title>
        <authorList>
            <person name="Glockner G."/>
            <person name="Hulsmann N."/>
            <person name="Schleicher M."/>
            <person name="Noegel A.A."/>
            <person name="Eichinger L."/>
            <person name="Gallinger C."/>
            <person name="Pawlowski J."/>
            <person name="Sierra R."/>
            <person name="Euteneuer U."/>
            <person name="Pillet L."/>
            <person name="Moustafa A."/>
            <person name="Platzer M."/>
            <person name="Groth M."/>
            <person name="Szafranski K."/>
            <person name="Schliwa M."/>
        </authorList>
    </citation>
    <scope>NUCLEOTIDE SEQUENCE [LARGE SCALE GENOMIC DNA]</scope>
</reference>
<dbReference type="AlphaFoldDB" id="X6NT35"/>
<evidence type="ECO:0000256" key="1">
    <source>
        <dbReference type="SAM" id="Phobius"/>
    </source>
</evidence>
<evidence type="ECO:0000313" key="3">
    <source>
        <dbReference type="Proteomes" id="UP000023152"/>
    </source>
</evidence>
<keyword evidence="1" id="KW-1133">Transmembrane helix</keyword>
<gene>
    <name evidence="2" type="ORF">RFI_08667</name>
</gene>
<proteinExistence type="predicted"/>
<protein>
    <submittedName>
        <fullName evidence="2">Uncharacterized protein</fullName>
    </submittedName>
</protein>
<dbReference type="InterPro" id="IPR036322">
    <property type="entry name" value="WD40_repeat_dom_sf"/>
</dbReference>
<sequence length="399" mass="46950">MKFRRLNKPPTIKVFSECKWDPCVCNCIGLTTDNGLFLYKDVHTQATSYFQSFYQNKPVTVPWFQFHFAEKWPGYIFFLPQNSQNILKVQFATEAEMQYNFPNKMSNENKTKEAEEYIIQSIVHMESDIVSFELDFNCETIVCSLVTGYVCINRLSKHSAQSHTICQITDPHNTPVSSLLFSSFFFPDLLFFYSVLVNLKKKRKKLSPMQYSKLVSTHFLFCCCCFCEDVKYSFQFKDNLFFKKKKKKLGLYIFVVAHAHQKKKVRLFIFWEYIIYIYVFQKCVFVHVVIFFFSWDILSNVQMDTKMESDEENENGPHVKRGYKLLHEFQIESSMVNVMHAFHLPSADSEVIAVGTVEGNVFIYALAELQPVATLQLDQVFFFYYFSFSFSSLFITCYN</sequence>
<feature type="transmembrane region" description="Helical" evidence="1">
    <location>
        <begin position="381"/>
        <end position="398"/>
    </location>
</feature>
<dbReference type="EMBL" id="ASPP01006659">
    <property type="protein sequence ID" value="ETO28467.1"/>
    <property type="molecule type" value="Genomic_DNA"/>
</dbReference>
<dbReference type="SUPFAM" id="SSF50978">
    <property type="entry name" value="WD40 repeat-like"/>
    <property type="match status" value="1"/>
</dbReference>
<organism evidence="2 3">
    <name type="scientific">Reticulomyxa filosa</name>
    <dbReference type="NCBI Taxonomy" id="46433"/>
    <lineage>
        <taxon>Eukaryota</taxon>
        <taxon>Sar</taxon>
        <taxon>Rhizaria</taxon>
        <taxon>Retaria</taxon>
        <taxon>Foraminifera</taxon>
        <taxon>Monothalamids</taxon>
        <taxon>Reticulomyxidae</taxon>
        <taxon>Reticulomyxa</taxon>
    </lineage>
</organism>
<feature type="transmembrane region" description="Helical" evidence="1">
    <location>
        <begin position="273"/>
        <end position="295"/>
    </location>
</feature>
<name>X6NT35_RETFI</name>
<feature type="transmembrane region" description="Helical" evidence="1">
    <location>
        <begin position="179"/>
        <end position="199"/>
    </location>
</feature>
<accession>X6NT35</accession>